<dbReference type="Proteomes" id="UP000298416">
    <property type="component" value="Unassembled WGS sequence"/>
</dbReference>
<name>A0A8X8W670_SALSN</name>
<dbReference type="EMBL" id="PNBA02000020">
    <property type="protein sequence ID" value="KAG6388790.1"/>
    <property type="molecule type" value="Genomic_DNA"/>
</dbReference>
<protein>
    <submittedName>
        <fullName evidence="1">Uncharacterized protein</fullName>
    </submittedName>
</protein>
<keyword evidence="2" id="KW-1185">Reference proteome</keyword>
<accession>A0A8X8W670</accession>
<sequence>MITIKRNSHNRERRYEAYRSRNPRYANTPKLAWYLNGDRVGSCIPGPCATLSGQSQTRYALDRRAYLMISGQSSTPLM</sequence>
<reference evidence="1" key="1">
    <citation type="submission" date="2018-01" db="EMBL/GenBank/DDBJ databases">
        <authorList>
            <person name="Mao J.F."/>
        </authorList>
    </citation>
    <scope>NUCLEOTIDE SEQUENCE</scope>
    <source>
        <strain evidence="1">Huo1</strain>
        <tissue evidence="1">Leaf</tissue>
    </source>
</reference>
<organism evidence="1">
    <name type="scientific">Salvia splendens</name>
    <name type="common">Scarlet sage</name>
    <dbReference type="NCBI Taxonomy" id="180675"/>
    <lineage>
        <taxon>Eukaryota</taxon>
        <taxon>Viridiplantae</taxon>
        <taxon>Streptophyta</taxon>
        <taxon>Embryophyta</taxon>
        <taxon>Tracheophyta</taxon>
        <taxon>Spermatophyta</taxon>
        <taxon>Magnoliopsida</taxon>
        <taxon>eudicotyledons</taxon>
        <taxon>Gunneridae</taxon>
        <taxon>Pentapetalae</taxon>
        <taxon>asterids</taxon>
        <taxon>lamiids</taxon>
        <taxon>Lamiales</taxon>
        <taxon>Lamiaceae</taxon>
        <taxon>Nepetoideae</taxon>
        <taxon>Mentheae</taxon>
        <taxon>Salviinae</taxon>
        <taxon>Salvia</taxon>
        <taxon>Salvia subgen. Calosphace</taxon>
        <taxon>core Calosphace</taxon>
    </lineage>
</organism>
<comment type="caution">
    <text evidence="1">The sequence shown here is derived from an EMBL/GenBank/DDBJ whole genome shotgun (WGS) entry which is preliminary data.</text>
</comment>
<reference evidence="1" key="2">
    <citation type="submission" date="2020-08" db="EMBL/GenBank/DDBJ databases">
        <title>Plant Genome Project.</title>
        <authorList>
            <person name="Zhang R.-G."/>
        </authorList>
    </citation>
    <scope>NUCLEOTIDE SEQUENCE</scope>
    <source>
        <strain evidence="1">Huo1</strain>
        <tissue evidence="1">Leaf</tissue>
    </source>
</reference>
<evidence type="ECO:0000313" key="1">
    <source>
        <dbReference type="EMBL" id="KAG6388790.1"/>
    </source>
</evidence>
<dbReference type="AlphaFoldDB" id="A0A8X8W670"/>
<evidence type="ECO:0000313" key="2">
    <source>
        <dbReference type="Proteomes" id="UP000298416"/>
    </source>
</evidence>
<proteinExistence type="predicted"/>
<gene>
    <name evidence="1" type="ORF">SASPL_150226</name>
</gene>